<dbReference type="Pfam" id="PF00037">
    <property type="entry name" value="Fer4"/>
    <property type="match status" value="1"/>
</dbReference>
<feature type="non-terminal residue" evidence="2">
    <location>
        <position position="1"/>
    </location>
</feature>
<dbReference type="Gene3D" id="3.30.70.20">
    <property type="match status" value="1"/>
</dbReference>
<dbReference type="AlphaFoldDB" id="X1MWL8"/>
<dbReference type="EMBL" id="BARV01020964">
    <property type="protein sequence ID" value="GAI19065.1"/>
    <property type="molecule type" value="Genomic_DNA"/>
</dbReference>
<gene>
    <name evidence="2" type="ORF">S06H3_34849</name>
</gene>
<dbReference type="PROSITE" id="PS51379">
    <property type="entry name" value="4FE4S_FER_2"/>
    <property type="match status" value="1"/>
</dbReference>
<dbReference type="SUPFAM" id="SSF54862">
    <property type="entry name" value="4Fe-4S ferredoxins"/>
    <property type="match status" value="1"/>
</dbReference>
<reference evidence="2" key="1">
    <citation type="journal article" date="2014" name="Front. Microbiol.">
        <title>High frequency of phylogenetically diverse reductive dehalogenase-homologous genes in deep subseafloor sedimentary metagenomes.</title>
        <authorList>
            <person name="Kawai M."/>
            <person name="Futagami T."/>
            <person name="Toyoda A."/>
            <person name="Takaki Y."/>
            <person name="Nishi S."/>
            <person name="Hori S."/>
            <person name="Arai W."/>
            <person name="Tsubouchi T."/>
            <person name="Morono Y."/>
            <person name="Uchiyama I."/>
            <person name="Ito T."/>
            <person name="Fujiyama A."/>
            <person name="Inagaki F."/>
            <person name="Takami H."/>
        </authorList>
    </citation>
    <scope>NUCLEOTIDE SEQUENCE</scope>
    <source>
        <strain evidence="2">Expedition CK06-06</strain>
    </source>
</reference>
<sequence>DEALCKGCGACVSSCIRGAIKMKGFSDAQILAMIDAT</sequence>
<organism evidence="2">
    <name type="scientific">marine sediment metagenome</name>
    <dbReference type="NCBI Taxonomy" id="412755"/>
    <lineage>
        <taxon>unclassified sequences</taxon>
        <taxon>metagenomes</taxon>
        <taxon>ecological metagenomes</taxon>
    </lineage>
</organism>
<evidence type="ECO:0000259" key="1">
    <source>
        <dbReference type="PROSITE" id="PS51379"/>
    </source>
</evidence>
<protein>
    <recommendedName>
        <fullName evidence="1">4Fe-4S ferredoxin-type domain-containing protein</fullName>
    </recommendedName>
</protein>
<comment type="caution">
    <text evidence="2">The sequence shown here is derived from an EMBL/GenBank/DDBJ whole genome shotgun (WGS) entry which is preliminary data.</text>
</comment>
<evidence type="ECO:0000313" key="2">
    <source>
        <dbReference type="EMBL" id="GAI19065.1"/>
    </source>
</evidence>
<proteinExistence type="predicted"/>
<accession>X1MWL8</accession>
<dbReference type="InterPro" id="IPR017896">
    <property type="entry name" value="4Fe4S_Fe-S-bd"/>
</dbReference>
<name>X1MWL8_9ZZZZ</name>
<feature type="domain" description="4Fe-4S ferredoxin-type" evidence="1">
    <location>
        <begin position="1"/>
        <end position="25"/>
    </location>
</feature>